<dbReference type="Proteomes" id="UP000188181">
    <property type="component" value="Chromosome"/>
</dbReference>
<reference evidence="3" key="1">
    <citation type="submission" date="2017-02" db="EMBL/GenBank/DDBJ databases">
        <title>Comparative genomics and description of representatives of a novel lineage of planctomycetes thriving in anoxic sediments.</title>
        <authorList>
            <person name="Spring S."/>
            <person name="Bunk B."/>
            <person name="Sproer C."/>
        </authorList>
    </citation>
    <scope>NUCLEOTIDE SEQUENCE [LARGE SCALE GENOMIC DNA]</scope>
    <source>
        <strain evidence="3">SM-Chi-D1</strain>
    </source>
</reference>
<evidence type="ECO:0000313" key="2">
    <source>
        <dbReference type="EMBL" id="AQQ72516.1"/>
    </source>
</evidence>
<dbReference type="EMBL" id="CP019646">
    <property type="protein sequence ID" value="AQQ72516.1"/>
    <property type="molecule type" value="Genomic_DNA"/>
</dbReference>
<evidence type="ECO:0000313" key="3">
    <source>
        <dbReference type="Proteomes" id="UP000188181"/>
    </source>
</evidence>
<protein>
    <submittedName>
        <fullName evidence="2">Uncharacterized protein</fullName>
    </submittedName>
</protein>
<dbReference type="STRING" id="1851148.SMSP2_02902"/>
<name>A0A1R7T690_9BACT</name>
<keyword evidence="3" id="KW-1185">Reference proteome</keyword>
<dbReference type="KEGG" id="pbas:SMSP2_02902"/>
<organism evidence="2 3">
    <name type="scientific">Limihaloglobus sulfuriphilus</name>
    <dbReference type="NCBI Taxonomy" id="1851148"/>
    <lineage>
        <taxon>Bacteria</taxon>
        <taxon>Pseudomonadati</taxon>
        <taxon>Planctomycetota</taxon>
        <taxon>Phycisphaerae</taxon>
        <taxon>Sedimentisphaerales</taxon>
        <taxon>Sedimentisphaeraceae</taxon>
        <taxon>Limihaloglobus</taxon>
    </lineage>
</organism>
<keyword evidence="1" id="KW-0472">Membrane</keyword>
<feature type="transmembrane region" description="Helical" evidence="1">
    <location>
        <begin position="43"/>
        <end position="64"/>
    </location>
</feature>
<feature type="transmembrane region" description="Helical" evidence="1">
    <location>
        <begin position="70"/>
        <end position="87"/>
    </location>
</feature>
<evidence type="ECO:0000256" key="1">
    <source>
        <dbReference type="SAM" id="Phobius"/>
    </source>
</evidence>
<keyword evidence="1" id="KW-1133">Transmembrane helix</keyword>
<accession>A0A1R7T690</accession>
<dbReference type="AlphaFoldDB" id="A0A1R7T690"/>
<sequence>MKILENNIILLKNNTILLVNFNFSYFLTQYCLVRFMKINYKRYLLYLLRWQLSTPILAGVLVVLASWSSLSATIIANLIGGLIFFWVDRFIFTSSALDAQWQVEENIQCHDCGRIARGYRLVKTQNYDRTGGTPEFRCEKCSQKKTQILKQAGVAI</sequence>
<proteinExistence type="predicted"/>
<keyword evidence="1" id="KW-0812">Transmembrane</keyword>
<gene>
    <name evidence="2" type="ORF">SMSP2_02902</name>
</gene>
<feature type="transmembrane region" description="Helical" evidence="1">
    <location>
        <begin position="16"/>
        <end position="36"/>
    </location>
</feature>